<organism evidence="1 2">
    <name type="scientific">Pristionchus fissidentatus</name>
    <dbReference type="NCBI Taxonomy" id="1538716"/>
    <lineage>
        <taxon>Eukaryota</taxon>
        <taxon>Metazoa</taxon>
        <taxon>Ecdysozoa</taxon>
        <taxon>Nematoda</taxon>
        <taxon>Chromadorea</taxon>
        <taxon>Rhabditida</taxon>
        <taxon>Rhabditina</taxon>
        <taxon>Diplogasteromorpha</taxon>
        <taxon>Diplogasteroidea</taxon>
        <taxon>Neodiplogasteridae</taxon>
        <taxon>Pristionchus</taxon>
    </lineage>
</organism>
<proteinExistence type="predicted"/>
<gene>
    <name evidence="1" type="ORF">PFISCL1PPCAC_20861</name>
</gene>
<feature type="non-terminal residue" evidence="1">
    <location>
        <position position="1"/>
    </location>
</feature>
<evidence type="ECO:0000313" key="2">
    <source>
        <dbReference type="Proteomes" id="UP001432322"/>
    </source>
</evidence>
<dbReference type="Proteomes" id="UP001432322">
    <property type="component" value="Unassembled WGS sequence"/>
</dbReference>
<reference evidence="1" key="1">
    <citation type="submission" date="2023-10" db="EMBL/GenBank/DDBJ databases">
        <title>Genome assembly of Pristionchus species.</title>
        <authorList>
            <person name="Yoshida K."/>
            <person name="Sommer R.J."/>
        </authorList>
    </citation>
    <scope>NUCLEOTIDE SEQUENCE</scope>
    <source>
        <strain evidence="1">RS5133</strain>
    </source>
</reference>
<name>A0AAV5WFR4_9BILA</name>
<keyword evidence="2" id="KW-1185">Reference proteome</keyword>
<protein>
    <submittedName>
        <fullName evidence="1">Uncharacterized protein</fullName>
    </submittedName>
</protein>
<sequence length="70" mass="7994">SRNVELVNEVKRIDQELYQMRQIASISAGKSPSMNILGRDSVKLIANLGGKVHDDLKDKLLNETIEKMWR</sequence>
<comment type="caution">
    <text evidence="1">The sequence shown here is derived from an EMBL/GenBank/DDBJ whole genome shotgun (WGS) entry which is preliminary data.</text>
</comment>
<feature type="non-terminal residue" evidence="1">
    <location>
        <position position="70"/>
    </location>
</feature>
<evidence type="ECO:0000313" key="1">
    <source>
        <dbReference type="EMBL" id="GMT29564.1"/>
    </source>
</evidence>
<accession>A0AAV5WFR4</accession>
<dbReference type="EMBL" id="BTSY01000005">
    <property type="protein sequence ID" value="GMT29564.1"/>
    <property type="molecule type" value="Genomic_DNA"/>
</dbReference>
<dbReference type="AlphaFoldDB" id="A0AAV5WFR4"/>